<accession>A0ABR3ELB2</accession>
<evidence type="ECO:0000313" key="2">
    <source>
        <dbReference type="EMBL" id="KAL0563625.1"/>
    </source>
</evidence>
<dbReference type="EMBL" id="JBAHYK010003339">
    <property type="protein sequence ID" value="KAL0563625.1"/>
    <property type="molecule type" value="Genomic_DNA"/>
</dbReference>
<gene>
    <name evidence="2" type="ORF">V5O48_018440</name>
</gene>
<feature type="compositionally biased region" description="Polar residues" evidence="1">
    <location>
        <begin position="1"/>
        <end position="27"/>
    </location>
</feature>
<sequence>MAPQQTLPATMSQQPQADPVESRNTVTRCRRKPKARPTSAQRPAIPGRVIPNIKPGAHNWREALRQWTEPSREQGDLALKDWPA</sequence>
<dbReference type="Proteomes" id="UP001465976">
    <property type="component" value="Unassembled WGS sequence"/>
</dbReference>
<name>A0ABR3ELB2_9AGAR</name>
<protein>
    <submittedName>
        <fullName evidence="2">Uncharacterized protein</fullName>
    </submittedName>
</protein>
<evidence type="ECO:0000313" key="3">
    <source>
        <dbReference type="Proteomes" id="UP001465976"/>
    </source>
</evidence>
<comment type="caution">
    <text evidence="2">The sequence shown here is derived from an EMBL/GenBank/DDBJ whole genome shotgun (WGS) entry which is preliminary data.</text>
</comment>
<organism evidence="2 3">
    <name type="scientific">Marasmius crinis-equi</name>
    <dbReference type="NCBI Taxonomy" id="585013"/>
    <lineage>
        <taxon>Eukaryota</taxon>
        <taxon>Fungi</taxon>
        <taxon>Dikarya</taxon>
        <taxon>Basidiomycota</taxon>
        <taxon>Agaricomycotina</taxon>
        <taxon>Agaricomycetes</taxon>
        <taxon>Agaricomycetidae</taxon>
        <taxon>Agaricales</taxon>
        <taxon>Marasmiineae</taxon>
        <taxon>Marasmiaceae</taxon>
        <taxon>Marasmius</taxon>
    </lineage>
</organism>
<feature type="region of interest" description="Disordered" evidence="1">
    <location>
        <begin position="1"/>
        <end position="54"/>
    </location>
</feature>
<proteinExistence type="predicted"/>
<evidence type="ECO:0000256" key="1">
    <source>
        <dbReference type="SAM" id="MobiDB-lite"/>
    </source>
</evidence>
<reference evidence="2 3" key="1">
    <citation type="submission" date="2024-02" db="EMBL/GenBank/DDBJ databases">
        <title>A draft genome for the cacao thread blight pathogen Marasmius crinis-equi.</title>
        <authorList>
            <person name="Cohen S.P."/>
            <person name="Baruah I.K."/>
            <person name="Amoako-Attah I."/>
            <person name="Bukari Y."/>
            <person name="Meinhardt L.W."/>
            <person name="Bailey B.A."/>
        </authorList>
    </citation>
    <scope>NUCLEOTIDE SEQUENCE [LARGE SCALE GENOMIC DNA]</scope>
    <source>
        <strain evidence="2 3">GH-76</strain>
    </source>
</reference>
<keyword evidence="3" id="KW-1185">Reference proteome</keyword>
<feature type="non-terminal residue" evidence="2">
    <location>
        <position position="84"/>
    </location>
</feature>